<dbReference type="SUPFAM" id="SSF117457">
    <property type="entry name" value="FumA C-terminal domain-like"/>
    <property type="match status" value="1"/>
</dbReference>
<evidence type="ECO:0000256" key="1">
    <source>
        <dbReference type="ARBA" id="ARBA00008876"/>
    </source>
</evidence>
<dbReference type="OrthoDB" id="9798978at2"/>
<accession>A0A1C1YS57</accession>
<sequence length="226" mass="24573">MGNPSKPRKIRLSTTPTREALAELRLGDIVYLDGLIYTAREGVYKRALEDNANIPMELPSESAANFHCSPAATIAEDGSFRLGAVTATASFRFTKWIGDWMARSGAKLIIGKGGMSAKDYQEHFVPNGAIYLTTVGYGTGALLGRGVKRVKAVHWNKELGLAQAMWVLEAENMGPFIVESDLAGNSLFERENAKISANLAKVYEGTVPAVLKRFGETDDRSDEMIG</sequence>
<feature type="domain" description="Fe-S hydro-lyase tartrate dehydratase beta-type catalytic" evidence="3">
    <location>
        <begin position="6"/>
        <end position="189"/>
    </location>
</feature>
<evidence type="ECO:0000313" key="5">
    <source>
        <dbReference type="Proteomes" id="UP000094795"/>
    </source>
</evidence>
<dbReference type="Pfam" id="PF05683">
    <property type="entry name" value="Fumerase_C"/>
    <property type="match status" value="1"/>
</dbReference>
<protein>
    <submittedName>
        <fullName evidence="4">Fumarate hydratase</fullName>
    </submittedName>
</protein>
<dbReference type="PANTHER" id="PTHR43351">
    <property type="entry name" value="L(+)-TARTRATE DEHYDRATASE SUBUNIT BETA"/>
    <property type="match status" value="1"/>
</dbReference>
<gene>
    <name evidence="4" type="ORF">AWJ14_19930</name>
</gene>
<keyword evidence="2" id="KW-0456">Lyase</keyword>
<dbReference type="RefSeq" id="WP_066182407.1">
    <property type="nucleotide sequence ID" value="NZ_LQZT01000042.1"/>
</dbReference>
<dbReference type="Gene3D" id="3.20.130.10">
    <property type="entry name" value="Fe-S hydro-lyase, tartrate dehydratase beta-type, catalytic domain"/>
    <property type="match status" value="1"/>
</dbReference>
<evidence type="ECO:0000259" key="3">
    <source>
        <dbReference type="Pfam" id="PF05683"/>
    </source>
</evidence>
<evidence type="ECO:0000256" key="2">
    <source>
        <dbReference type="ARBA" id="ARBA00023239"/>
    </source>
</evidence>
<dbReference type="PANTHER" id="PTHR43351:SF2">
    <property type="entry name" value="L(+)-TARTRATE DEHYDRATASE SUBUNIT BETA-RELATED"/>
    <property type="match status" value="1"/>
</dbReference>
<dbReference type="Proteomes" id="UP000094795">
    <property type="component" value="Unassembled WGS sequence"/>
</dbReference>
<dbReference type="EMBL" id="LQZT01000042">
    <property type="protein sequence ID" value="OCW56359.1"/>
    <property type="molecule type" value="Genomic_DNA"/>
</dbReference>
<comment type="caution">
    <text evidence="4">The sequence shown here is derived from an EMBL/GenBank/DDBJ whole genome shotgun (WGS) entry which is preliminary data.</text>
</comment>
<comment type="similarity">
    <text evidence="1">Belongs to the class-I fumarase family.</text>
</comment>
<proteinExistence type="inferred from homology"/>
<name>A0A1C1YS57_9HYPH</name>
<keyword evidence="5" id="KW-1185">Reference proteome</keyword>
<dbReference type="AlphaFoldDB" id="A0A1C1YS57"/>
<dbReference type="GO" id="GO:0016836">
    <property type="term" value="F:hydro-lyase activity"/>
    <property type="evidence" value="ECO:0007669"/>
    <property type="project" value="InterPro"/>
</dbReference>
<dbReference type="STRING" id="1480615.AWJ14_19930"/>
<reference evidence="4 5" key="1">
    <citation type="submission" date="2015-12" db="EMBL/GenBank/DDBJ databases">
        <authorList>
            <person name="Shamseldin A."/>
            <person name="Moawad H."/>
            <person name="Abd El-Rahim W.M."/>
            <person name="Sadowsky M.J."/>
        </authorList>
    </citation>
    <scope>NUCLEOTIDE SEQUENCE [LARGE SCALE GENOMIC DNA]</scope>
    <source>
        <strain evidence="4 5">JC234</strain>
    </source>
</reference>
<dbReference type="InterPro" id="IPR004647">
    <property type="entry name" value="Fe-S_hydro-lyase_TtdB-typ_cat"/>
</dbReference>
<evidence type="ECO:0000313" key="4">
    <source>
        <dbReference type="EMBL" id="OCW56359.1"/>
    </source>
</evidence>
<organism evidence="4 5">
    <name type="scientific">Hoeflea olei</name>
    <dbReference type="NCBI Taxonomy" id="1480615"/>
    <lineage>
        <taxon>Bacteria</taxon>
        <taxon>Pseudomonadati</taxon>
        <taxon>Pseudomonadota</taxon>
        <taxon>Alphaproteobacteria</taxon>
        <taxon>Hyphomicrobiales</taxon>
        <taxon>Rhizobiaceae</taxon>
        <taxon>Hoeflea</taxon>
    </lineage>
</organism>
<dbReference type="InterPro" id="IPR036660">
    <property type="entry name" value="Fe-S_hydroAse_TtdB_cat_sf"/>
</dbReference>